<proteinExistence type="predicted"/>
<evidence type="ECO:0000313" key="1">
    <source>
        <dbReference type="EMBL" id="MCL7025444.1"/>
    </source>
</evidence>
<dbReference type="EMBL" id="JAJJMA010045437">
    <property type="protein sequence ID" value="MCL7025444.1"/>
    <property type="molecule type" value="Genomic_DNA"/>
</dbReference>
<gene>
    <name evidence="1" type="ORF">MKW94_022090</name>
</gene>
<name>A0AA41UYW1_PAPNU</name>
<reference evidence="1" key="1">
    <citation type="submission" date="2022-03" db="EMBL/GenBank/DDBJ databases">
        <title>A functionally conserved STORR gene fusion in Papaver species that diverged 16.8 million years ago.</title>
        <authorList>
            <person name="Catania T."/>
        </authorList>
    </citation>
    <scope>NUCLEOTIDE SEQUENCE</scope>
    <source>
        <strain evidence="1">S-191538</strain>
    </source>
</reference>
<comment type="caution">
    <text evidence="1">The sequence shown here is derived from an EMBL/GenBank/DDBJ whole genome shotgun (WGS) entry which is preliminary data.</text>
</comment>
<sequence>MSLQTKLLQKIVVKEEMDVQALYHVLPLDYITISKLQTATRESGIPPWNDKHNGVDGR</sequence>
<dbReference type="AlphaFoldDB" id="A0AA41UYW1"/>
<accession>A0AA41UYW1</accession>
<dbReference type="Proteomes" id="UP001177140">
    <property type="component" value="Unassembled WGS sequence"/>
</dbReference>
<keyword evidence="2" id="KW-1185">Reference proteome</keyword>
<protein>
    <submittedName>
        <fullName evidence="1">Uncharacterized protein</fullName>
    </submittedName>
</protein>
<organism evidence="1 2">
    <name type="scientific">Papaver nudicaule</name>
    <name type="common">Iceland poppy</name>
    <dbReference type="NCBI Taxonomy" id="74823"/>
    <lineage>
        <taxon>Eukaryota</taxon>
        <taxon>Viridiplantae</taxon>
        <taxon>Streptophyta</taxon>
        <taxon>Embryophyta</taxon>
        <taxon>Tracheophyta</taxon>
        <taxon>Spermatophyta</taxon>
        <taxon>Magnoliopsida</taxon>
        <taxon>Ranunculales</taxon>
        <taxon>Papaveraceae</taxon>
        <taxon>Papaveroideae</taxon>
        <taxon>Papaver</taxon>
    </lineage>
</organism>
<evidence type="ECO:0000313" key="2">
    <source>
        <dbReference type="Proteomes" id="UP001177140"/>
    </source>
</evidence>